<evidence type="ECO:0000313" key="3">
    <source>
        <dbReference type="Proteomes" id="UP000027442"/>
    </source>
</evidence>
<dbReference type="HOGENOM" id="CLU_105056_0_0_10"/>
<evidence type="ECO:0008006" key="4">
    <source>
        <dbReference type="Google" id="ProtNLM"/>
    </source>
</evidence>
<sequence length="199" mass="22800">MQYEWGRGGLSFADEDKVNDSTTPQDPHPNTTMTNAFRTYGWLAITALWPTGNIAAQTFAIETVNDSLNYLTLKTDSTTDRWTLAYPVYRLETGDVDGDGRTEALVGVIKSTRFYPQRGRRLFVFKNYKNRVRSMWMGSKLGGILQDFRFVNGVVRSLETTTSGRYVVAEYRWQGFGFEFVRFLVVKVGRKEALKVFNQ</sequence>
<dbReference type="EMBL" id="JNGW01000118">
    <property type="protein sequence ID" value="KDR51217.1"/>
    <property type="molecule type" value="Genomic_DNA"/>
</dbReference>
<name>A0A069QEY3_HOYLO</name>
<organism evidence="2 3">
    <name type="scientific">Hoylesella loescheii DSM 19665 = JCM 12249 = ATCC 15930</name>
    <dbReference type="NCBI Taxonomy" id="1122985"/>
    <lineage>
        <taxon>Bacteria</taxon>
        <taxon>Pseudomonadati</taxon>
        <taxon>Bacteroidota</taxon>
        <taxon>Bacteroidia</taxon>
        <taxon>Bacteroidales</taxon>
        <taxon>Prevotellaceae</taxon>
        <taxon>Hoylesella</taxon>
    </lineage>
</organism>
<dbReference type="RefSeq" id="WP_234398553.1">
    <property type="nucleotide sequence ID" value="NZ_KB899219.1"/>
</dbReference>
<dbReference type="SUPFAM" id="SSF69318">
    <property type="entry name" value="Integrin alpha N-terminal domain"/>
    <property type="match status" value="1"/>
</dbReference>
<evidence type="ECO:0000256" key="1">
    <source>
        <dbReference type="SAM" id="MobiDB-lite"/>
    </source>
</evidence>
<accession>A0A069QEY3</accession>
<comment type="caution">
    <text evidence="2">The sequence shown here is derived from an EMBL/GenBank/DDBJ whole genome shotgun (WGS) entry which is preliminary data.</text>
</comment>
<keyword evidence="3" id="KW-1185">Reference proteome</keyword>
<feature type="compositionally biased region" description="Polar residues" evidence="1">
    <location>
        <begin position="20"/>
        <end position="31"/>
    </location>
</feature>
<evidence type="ECO:0000313" key="2">
    <source>
        <dbReference type="EMBL" id="KDR51217.1"/>
    </source>
</evidence>
<protein>
    <recommendedName>
        <fullName evidence="4">FG-GAP repeat protein</fullName>
    </recommendedName>
</protein>
<dbReference type="PATRIC" id="fig|1122985.7.peg.2831"/>
<reference evidence="2 3" key="1">
    <citation type="submission" date="2013-08" db="EMBL/GenBank/DDBJ databases">
        <authorList>
            <person name="Weinstock G."/>
            <person name="Sodergren E."/>
            <person name="Wylie T."/>
            <person name="Fulton L."/>
            <person name="Fulton R."/>
            <person name="Fronick C."/>
            <person name="O'Laughlin M."/>
            <person name="Godfrey J."/>
            <person name="Miner T."/>
            <person name="Herter B."/>
            <person name="Appelbaum E."/>
            <person name="Cordes M."/>
            <person name="Lek S."/>
            <person name="Wollam A."/>
            <person name="Pepin K.H."/>
            <person name="Palsikar V.B."/>
            <person name="Mitreva M."/>
            <person name="Wilson R.K."/>
        </authorList>
    </citation>
    <scope>NUCLEOTIDE SEQUENCE [LARGE SCALE GENOMIC DNA]</scope>
    <source>
        <strain evidence="2 3">ATCC 15930</strain>
    </source>
</reference>
<dbReference type="Proteomes" id="UP000027442">
    <property type="component" value="Unassembled WGS sequence"/>
</dbReference>
<dbReference type="InterPro" id="IPR028994">
    <property type="entry name" value="Integrin_alpha_N"/>
</dbReference>
<dbReference type="AlphaFoldDB" id="A0A069QEY3"/>
<feature type="region of interest" description="Disordered" evidence="1">
    <location>
        <begin position="1"/>
        <end position="31"/>
    </location>
</feature>
<gene>
    <name evidence="2" type="ORF">HMPREF1991_02735</name>
</gene>
<proteinExistence type="predicted"/>